<evidence type="ECO:0000256" key="2">
    <source>
        <dbReference type="SAM" id="SignalP"/>
    </source>
</evidence>
<evidence type="ECO:0000313" key="3">
    <source>
        <dbReference type="EMBL" id="AWP06238.1"/>
    </source>
</evidence>
<keyword evidence="3" id="KW-0675">Receptor</keyword>
<name>A0A2U9BPY6_SCOMX</name>
<dbReference type="Proteomes" id="UP000246464">
    <property type="component" value="Chromosome 8"/>
</dbReference>
<feature type="compositionally biased region" description="Basic and acidic residues" evidence="1">
    <location>
        <begin position="169"/>
        <end position="195"/>
    </location>
</feature>
<accession>A0A2U9BPY6</accession>
<evidence type="ECO:0000313" key="4">
    <source>
        <dbReference type="Proteomes" id="UP000246464"/>
    </source>
</evidence>
<evidence type="ECO:0000256" key="1">
    <source>
        <dbReference type="SAM" id="MobiDB-lite"/>
    </source>
</evidence>
<keyword evidence="2" id="KW-0732">Signal</keyword>
<reference evidence="3 4" key="1">
    <citation type="submission" date="2017-12" db="EMBL/GenBank/DDBJ databases">
        <title>Integrating genomic resources of turbot (Scophthalmus maximus) in depth evaluation of genetic and physical mapping variation across individuals.</title>
        <authorList>
            <person name="Martinez P."/>
        </authorList>
    </citation>
    <scope>NUCLEOTIDE SEQUENCE [LARGE SCALE GENOMIC DNA]</scope>
</reference>
<feature type="signal peptide" evidence="2">
    <location>
        <begin position="1"/>
        <end position="31"/>
    </location>
</feature>
<gene>
    <name evidence="3" type="ORF">SMAX5B_001564</name>
</gene>
<feature type="region of interest" description="Disordered" evidence="1">
    <location>
        <begin position="80"/>
        <end position="203"/>
    </location>
</feature>
<sequence length="317" mass="34248">METWAGSCPGLHLSLGIWVMIAALTPGNAKAEITCASCPSPVQLHLERLELGLRTGPTEEPSAPKFKELGVADQNAGVDEDQETGVASVEDLSPFPQDVSSDGVRTEGDTPGRSGESNRASVEEEREPLMGEGASALRRARRSGAEFAEFGQSRWTGRTGAEAGGAPEDGQKPGRSDLGWNRDEGRGNTRQDEPKIASSTFSLTGDSAHNHAVVYWSGQNSSVSRDPRIDRNLFLCVFGRFPAHGLFLPAARVHKLRAAQRRDFARRRAPRSCGGGVTVNRCTWKLQMRADALFQKCQALSCPICVIIKGEMCDSLK</sequence>
<proteinExistence type="predicted"/>
<dbReference type="EMBL" id="CP026250">
    <property type="protein sequence ID" value="AWP06238.1"/>
    <property type="molecule type" value="Genomic_DNA"/>
</dbReference>
<protein>
    <submittedName>
        <fullName evidence="3">Putative VPS10 domain-containing receptor SorCS3-like</fullName>
    </submittedName>
</protein>
<keyword evidence="4" id="KW-1185">Reference proteome</keyword>
<feature type="chain" id="PRO_5016106926" evidence="2">
    <location>
        <begin position="32"/>
        <end position="317"/>
    </location>
</feature>
<dbReference type="AlphaFoldDB" id="A0A2U9BPY6"/>
<organism evidence="3 4">
    <name type="scientific">Scophthalmus maximus</name>
    <name type="common">Turbot</name>
    <name type="synonym">Psetta maxima</name>
    <dbReference type="NCBI Taxonomy" id="52904"/>
    <lineage>
        <taxon>Eukaryota</taxon>
        <taxon>Metazoa</taxon>
        <taxon>Chordata</taxon>
        <taxon>Craniata</taxon>
        <taxon>Vertebrata</taxon>
        <taxon>Euteleostomi</taxon>
        <taxon>Actinopterygii</taxon>
        <taxon>Neopterygii</taxon>
        <taxon>Teleostei</taxon>
        <taxon>Neoteleostei</taxon>
        <taxon>Acanthomorphata</taxon>
        <taxon>Carangaria</taxon>
        <taxon>Pleuronectiformes</taxon>
        <taxon>Pleuronectoidei</taxon>
        <taxon>Scophthalmidae</taxon>
        <taxon>Scophthalmus</taxon>
    </lineage>
</organism>